<dbReference type="SUPFAM" id="SSF51905">
    <property type="entry name" value="FAD/NAD(P)-binding domain"/>
    <property type="match status" value="1"/>
</dbReference>
<proteinExistence type="predicted"/>
<accession>A0A813EWP5</accession>
<organism evidence="2 3">
    <name type="scientific">Polarella glacialis</name>
    <name type="common">Dinoflagellate</name>
    <dbReference type="NCBI Taxonomy" id="89957"/>
    <lineage>
        <taxon>Eukaryota</taxon>
        <taxon>Sar</taxon>
        <taxon>Alveolata</taxon>
        <taxon>Dinophyceae</taxon>
        <taxon>Suessiales</taxon>
        <taxon>Suessiaceae</taxon>
        <taxon>Polarella</taxon>
    </lineage>
</organism>
<reference evidence="2" key="1">
    <citation type="submission" date="2021-02" db="EMBL/GenBank/DDBJ databases">
        <authorList>
            <person name="Dougan E. K."/>
            <person name="Rhodes N."/>
            <person name="Thang M."/>
            <person name="Chan C."/>
        </authorList>
    </citation>
    <scope>NUCLEOTIDE SEQUENCE</scope>
</reference>
<name>A0A813EWP5_POLGL</name>
<feature type="region of interest" description="Disordered" evidence="1">
    <location>
        <begin position="159"/>
        <end position="181"/>
    </location>
</feature>
<dbReference type="InterPro" id="IPR036188">
    <property type="entry name" value="FAD/NAD-bd_sf"/>
</dbReference>
<gene>
    <name evidence="2" type="ORF">PGLA1383_LOCUS21665</name>
</gene>
<comment type="caution">
    <text evidence="2">The sequence shown here is derived from an EMBL/GenBank/DDBJ whole genome shotgun (WGS) entry which is preliminary data.</text>
</comment>
<dbReference type="AlphaFoldDB" id="A0A813EWP5"/>
<evidence type="ECO:0008006" key="4">
    <source>
        <dbReference type="Google" id="ProtNLM"/>
    </source>
</evidence>
<dbReference type="Pfam" id="PF13450">
    <property type="entry name" value="NAD_binding_8"/>
    <property type="match status" value="1"/>
</dbReference>
<dbReference type="Proteomes" id="UP000654075">
    <property type="component" value="Unassembled WGS sequence"/>
</dbReference>
<protein>
    <recommendedName>
        <fullName evidence="4">Glucose-methanol-choline oxidoreductase N-terminal domain-containing protein</fullName>
    </recommendedName>
</protein>
<feature type="compositionally biased region" description="Polar residues" evidence="1">
    <location>
        <begin position="172"/>
        <end position="181"/>
    </location>
</feature>
<dbReference type="EMBL" id="CAJNNV010015414">
    <property type="protein sequence ID" value="CAE8603455.1"/>
    <property type="molecule type" value="Genomic_DNA"/>
</dbReference>
<keyword evidence="3" id="KW-1185">Reference proteome</keyword>
<evidence type="ECO:0000313" key="2">
    <source>
        <dbReference type="EMBL" id="CAE8603455.1"/>
    </source>
</evidence>
<sequence>MSAAARQVLGAAFGRRASAVAGRCWYDHIVVGAGAAGSVLASRLASEGSRVLLLESGAIPVPVRSNGWRSILTSSSSSSSAPGHASYGSRSRAAGVWAWGHAEDPLADCFSSYRTTTPGPLLPGSQESGVMRRCCRTSGEVRASYFQTCLIIAMTPSRSRLSPRHSAGPARRSSTPWGKST</sequence>
<evidence type="ECO:0000256" key="1">
    <source>
        <dbReference type="SAM" id="MobiDB-lite"/>
    </source>
</evidence>
<evidence type="ECO:0000313" key="3">
    <source>
        <dbReference type="Proteomes" id="UP000654075"/>
    </source>
</evidence>
<dbReference type="Gene3D" id="3.50.50.60">
    <property type="entry name" value="FAD/NAD(P)-binding domain"/>
    <property type="match status" value="1"/>
</dbReference>